<gene>
    <name evidence="2" type="ORF">HX095_05385</name>
</gene>
<proteinExistence type="predicted"/>
<dbReference type="RefSeq" id="WP_286485325.1">
    <property type="nucleotide sequence ID" value="NZ_JACALR010000002.1"/>
</dbReference>
<dbReference type="EMBL" id="JACALR010000002">
    <property type="protein sequence ID" value="MDM1550641.1"/>
    <property type="molecule type" value="Genomic_DNA"/>
</dbReference>
<name>A0AAW7DGN8_9FLAO</name>
<evidence type="ECO:0000256" key="1">
    <source>
        <dbReference type="SAM" id="SignalP"/>
    </source>
</evidence>
<dbReference type="Proteomes" id="UP001173578">
    <property type="component" value="Unassembled WGS sequence"/>
</dbReference>
<feature type="chain" id="PRO_5043420323" evidence="1">
    <location>
        <begin position="19"/>
        <end position="176"/>
    </location>
</feature>
<protein>
    <submittedName>
        <fullName evidence="2">Uncharacterized protein</fullName>
    </submittedName>
</protein>
<dbReference type="AlphaFoldDB" id="A0AAW7DGN8"/>
<keyword evidence="1" id="KW-0732">Signal</keyword>
<sequence length="176" mass="21103">MKKIYLFLFFLITLVGNAQDFTTFQKLRNLSKDEAVDFANKISGNIRKHFVYGDSRETERALIVSLINIDADKEKVLARPYDYPDDIVDVYFTKFQDGKNKSLEIEGTTKYKFYKVKMKYLDLFPTWKEFFQPNADLEKTVDNFQMRDARIKENKLDWLYKFNELDKGIWEITMFY</sequence>
<evidence type="ECO:0000313" key="2">
    <source>
        <dbReference type="EMBL" id="MDM1550641.1"/>
    </source>
</evidence>
<reference evidence="2" key="1">
    <citation type="submission" date="2020-06" db="EMBL/GenBank/DDBJ databases">
        <authorList>
            <person name="Dong N."/>
        </authorList>
    </citation>
    <scope>NUCLEOTIDE SEQUENCE</scope>
    <source>
        <strain evidence="2">210</strain>
    </source>
</reference>
<accession>A0AAW7DGN8</accession>
<feature type="signal peptide" evidence="1">
    <location>
        <begin position="1"/>
        <end position="18"/>
    </location>
</feature>
<organism evidence="2 3">
    <name type="scientific">Empedobacter falsenii</name>
    <dbReference type="NCBI Taxonomy" id="343874"/>
    <lineage>
        <taxon>Bacteria</taxon>
        <taxon>Pseudomonadati</taxon>
        <taxon>Bacteroidota</taxon>
        <taxon>Flavobacteriia</taxon>
        <taxon>Flavobacteriales</taxon>
        <taxon>Weeksellaceae</taxon>
        <taxon>Empedobacter</taxon>
    </lineage>
</organism>
<evidence type="ECO:0000313" key="3">
    <source>
        <dbReference type="Proteomes" id="UP001173578"/>
    </source>
</evidence>
<reference evidence="2" key="2">
    <citation type="journal article" date="2022" name="Sci. Total Environ.">
        <title>Prevalence, transmission, and molecular epidemiology of tet(X)-positive bacteria among humans, animals, and environmental niches in China: An epidemiological, and genomic-based study.</title>
        <authorList>
            <person name="Dong N."/>
            <person name="Zeng Y."/>
            <person name="Cai C."/>
            <person name="Sun C."/>
            <person name="Lu J."/>
            <person name="Liu C."/>
            <person name="Zhou H."/>
            <person name="Sun Q."/>
            <person name="Shu L."/>
            <person name="Wang H."/>
            <person name="Wang Y."/>
            <person name="Wang S."/>
            <person name="Wu C."/>
            <person name="Chan E.W."/>
            <person name="Chen G."/>
            <person name="Shen Z."/>
            <person name="Chen S."/>
            <person name="Zhang R."/>
        </authorList>
    </citation>
    <scope>NUCLEOTIDE SEQUENCE</scope>
    <source>
        <strain evidence="2">210</strain>
    </source>
</reference>
<comment type="caution">
    <text evidence="2">The sequence shown here is derived from an EMBL/GenBank/DDBJ whole genome shotgun (WGS) entry which is preliminary data.</text>
</comment>